<accession>A0A2H2ZKT7</accession>
<keyword evidence="4" id="KW-1185">Reference proteome</keyword>
<feature type="region of interest" description="Disordered" evidence="2">
    <location>
        <begin position="263"/>
        <end position="319"/>
    </location>
</feature>
<sequence length="319" mass="35467">MGDSSWMRLLPGQRCRTPLSSHPSPHDHHHHHHPHQQPPPASEDTPESSSPHHLRISPRPLAGFYHSASDPANDILVREADRLQNTPSVDEMADILRTTIMVAPTPPTLGPQYTSHVLHLIEGYGKLRTQLAGKQRDVARLEAAREEDKERSKAQVAEWTAQEARYRAEIKRLELIIQKVSGRGVEAVALARSGSLIRKGAAAAAERGHLVVDENEFEHDELALASPCLQAEDGQGRRTSSFCDILDTTARLTTTRQLWRHRSENNLLDPSTSSSSRKGLSPNRRRGPVLIHLASPQRPTDLEPDQDGGSAEEKLWTED</sequence>
<evidence type="ECO:0000313" key="4">
    <source>
        <dbReference type="Proteomes" id="UP000219286"/>
    </source>
</evidence>
<dbReference type="AlphaFoldDB" id="A0A2H2ZKT7"/>
<feature type="compositionally biased region" description="Polar residues" evidence="2">
    <location>
        <begin position="265"/>
        <end position="278"/>
    </location>
</feature>
<comment type="caution">
    <text evidence="3">The sequence shown here is derived from an EMBL/GenBank/DDBJ whole genome shotgun (WGS) entry which is preliminary data.</text>
</comment>
<feature type="coiled-coil region" evidence="1">
    <location>
        <begin position="124"/>
        <end position="176"/>
    </location>
</feature>
<keyword evidence="1" id="KW-0175">Coiled coil</keyword>
<organism evidence="3 4">
    <name type="scientific">Trichoderma parareesei</name>
    <name type="common">Filamentous fungus</name>
    <dbReference type="NCBI Taxonomy" id="858221"/>
    <lineage>
        <taxon>Eukaryota</taxon>
        <taxon>Fungi</taxon>
        <taxon>Dikarya</taxon>
        <taxon>Ascomycota</taxon>
        <taxon>Pezizomycotina</taxon>
        <taxon>Sordariomycetes</taxon>
        <taxon>Hypocreomycetidae</taxon>
        <taxon>Hypocreales</taxon>
        <taxon>Hypocreaceae</taxon>
        <taxon>Trichoderma</taxon>
    </lineage>
</organism>
<dbReference type="EMBL" id="LFMI01000014">
    <property type="protein sequence ID" value="OSZ99963.1"/>
    <property type="molecule type" value="Genomic_DNA"/>
</dbReference>
<dbReference type="Proteomes" id="UP000219286">
    <property type="component" value="Unassembled WGS sequence"/>
</dbReference>
<evidence type="ECO:0000313" key="3">
    <source>
        <dbReference type="EMBL" id="OSZ99963.1"/>
    </source>
</evidence>
<evidence type="ECO:0000256" key="1">
    <source>
        <dbReference type="SAM" id="Coils"/>
    </source>
</evidence>
<dbReference type="OrthoDB" id="5430717at2759"/>
<proteinExistence type="predicted"/>
<protein>
    <submittedName>
        <fullName evidence="3">Uncharacterized protein</fullName>
    </submittedName>
</protein>
<evidence type="ECO:0000256" key="2">
    <source>
        <dbReference type="SAM" id="MobiDB-lite"/>
    </source>
</evidence>
<reference evidence="3 4" key="1">
    <citation type="journal article" date="2015" name="Genome Announc.">
        <title>Genome sequence and annotation of Trichoderma parareesei, the ancestor of the cellulase producer Trichoderma reesei.</title>
        <authorList>
            <person name="Yang D."/>
            <person name="Pomraning K."/>
            <person name="Kopchinskiy A."/>
            <person name="Karimi Aghcheh R."/>
            <person name="Atanasova L."/>
            <person name="Chenthamara K."/>
            <person name="Baker S.E."/>
            <person name="Zhang R."/>
            <person name="Shen Q."/>
            <person name="Freitag M."/>
            <person name="Kubicek C.P."/>
            <person name="Druzhinina I.S."/>
        </authorList>
    </citation>
    <scope>NUCLEOTIDE SEQUENCE [LARGE SCALE GENOMIC DNA]</scope>
    <source>
        <strain evidence="3 4">CBS 125925</strain>
    </source>
</reference>
<name>A0A2H2ZKT7_TRIPA</name>
<gene>
    <name evidence="3" type="ORF">A9Z42_0010440</name>
</gene>
<feature type="region of interest" description="Disordered" evidence="2">
    <location>
        <begin position="1"/>
        <end position="66"/>
    </location>
</feature>